<sequence length="58" mass="6552">MSEAKEIGIFKTRINEAIFKANEAFKELAKEHHYGFINVNQGLTDEKGIGVTCLIKRV</sequence>
<comment type="caution">
    <text evidence="1">The sequence shown here is derived from an EMBL/GenBank/DDBJ whole genome shotgun (WGS) entry which is preliminary data.</text>
</comment>
<gene>
    <name evidence="1" type="ORF">ACFQ5D_22155</name>
</gene>
<reference evidence="2" key="1">
    <citation type="journal article" date="2019" name="Int. J. Syst. Evol. Microbiol.">
        <title>The Global Catalogue of Microorganisms (GCM) 10K type strain sequencing project: providing services to taxonomists for standard genome sequencing and annotation.</title>
        <authorList>
            <consortium name="The Broad Institute Genomics Platform"/>
            <consortium name="The Broad Institute Genome Sequencing Center for Infectious Disease"/>
            <person name="Wu L."/>
            <person name="Ma J."/>
        </authorList>
    </citation>
    <scope>NUCLEOTIDE SEQUENCE [LARGE SCALE GENOMIC DNA]</scope>
    <source>
        <strain evidence="2">CCM 9147</strain>
    </source>
</reference>
<name>A0ABW4DJH8_9BACL</name>
<dbReference type="RefSeq" id="WP_229524190.1">
    <property type="nucleotide sequence ID" value="NZ_JAFFQR010000063.1"/>
</dbReference>
<dbReference type="Proteomes" id="UP001597340">
    <property type="component" value="Unassembled WGS sequence"/>
</dbReference>
<dbReference type="SUPFAM" id="SSF52266">
    <property type="entry name" value="SGNH hydrolase"/>
    <property type="match status" value="1"/>
</dbReference>
<accession>A0ABW4DJH8</accession>
<organism evidence="1 2">
    <name type="scientific">Paenibacillus farraposensis</name>
    <dbReference type="NCBI Taxonomy" id="2807095"/>
    <lineage>
        <taxon>Bacteria</taxon>
        <taxon>Bacillati</taxon>
        <taxon>Bacillota</taxon>
        <taxon>Bacilli</taxon>
        <taxon>Bacillales</taxon>
        <taxon>Paenibacillaceae</taxon>
        <taxon>Paenibacillus</taxon>
    </lineage>
</organism>
<keyword evidence="2" id="KW-1185">Reference proteome</keyword>
<proteinExistence type="predicted"/>
<dbReference type="EMBL" id="JBHTNZ010000054">
    <property type="protein sequence ID" value="MFD1463993.1"/>
    <property type="molecule type" value="Genomic_DNA"/>
</dbReference>
<evidence type="ECO:0000313" key="1">
    <source>
        <dbReference type="EMBL" id="MFD1463993.1"/>
    </source>
</evidence>
<protein>
    <submittedName>
        <fullName evidence="1">Uncharacterized protein</fullName>
    </submittedName>
</protein>
<evidence type="ECO:0000313" key="2">
    <source>
        <dbReference type="Proteomes" id="UP001597340"/>
    </source>
</evidence>